<dbReference type="Pfam" id="PF04608">
    <property type="entry name" value="PgpA"/>
    <property type="match status" value="1"/>
</dbReference>
<dbReference type="Proteomes" id="UP000003529">
    <property type="component" value="Unassembled WGS sequence"/>
</dbReference>
<evidence type="ECO:0000313" key="3">
    <source>
        <dbReference type="Proteomes" id="UP000003529"/>
    </source>
</evidence>
<dbReference type="InterPro" id="IPR036681">
    <property type="entry name" value="PgpA-like_sf"/>
</dbReference>
<dbReference type="InterPro" id="IPR026038">
    <property type="entry name" value="Put_PGPase"/>
</dbReference>
<reference evidence="2" key="1">
    <citation type="submission" date="2009-04" db="EMBL/GenBank/DDBJ databases">
        <authorList>
            <person name="Weinstock G."/>
            <person name="Sodergren E."/>
            <person name="Clifton S."/>
            <person name="Fulton L."/>
            <person name="Fulton B."/>
            <person name="Courtney L."/>
            <person name="Fronick C."/>
            <person name="Harrison M."/>
            <person name="Strong C."/>
            <person name="Farmer C."/>
            <person name="Delahaunty K."/>
            <person name="Markovic C."/>
            <person name="Hall O."/>
            <person name="Minx P."/>
            <person name="Tomlinson C."/>
            <person name="Mitreva M."/>
            <person name="Nelson J."/>
            <person name="Hou S."/>
            <person name="Wollam A."/>
            <person name="Pepin K.H."/>
            <person name="Johnson M."/>
            <person name="Bhonagiri V."/>
            <person name="Nash W.E."/>
            <person name="Warren W."/>
            <person name="Chinwalla A."/>
            <person name="Mardis E.R."/>
            <person name="Wilson R.K."/>
        </authorList>
    </citation>
    <scope>NUCLEOTIDE SEQUENCE [LARGE SCALE GENOMIC DNA]</scope>
    <source>
        <strain evidence="2">ATCC 17748</strain>
    </source>
</reference>
<dbReference type="HOGENOM" id="CLU_110655_0_0_9"/>
<name>C4FMR3_9FIRM</name>
<dbReference type="EC" id="3.1.3.27" evidence="2"/>
<evidence type="ECO:0000313" key="2">
    <source>
        <dbReference type="EMBL" id="EEP66116.1"/>
    </source>
</evidence>
<dbReference type="eggNOG" id="COG1267">
    <property type="taxonomic scope" value="Bacteria"/>
</dbReference>
<dbReference type="Gene3D" id="1.10.3760.10">
    <property type="entry name" value="PgpA-like"/>
    <property type="match status" value="1"/>
</dbReference>
<accession>C4FMR3</accession>
<organism evidence="2 3">
    <name type="scientific">Veillonella dispar ATCC 17748</name>
    <dbReference type="NCBI Taxonomy" id="546273"/>
    <lineage>
        <taxon>Bacteria</taxon>
        <taxon>Bacillati</taxon>
        <taxon>Bacillota</taxon>
        <taxon>Negativicutes</taxon>
        <taxon>Veillonellales</taxon>
        <taxon>Veillonellaceae</taxon>
        <taxon>Veillonella</taxon>
    </lineage>
</organism>
<dbReference type="CDD" id="cd06971">
    <property type="entry name" value="PgpA"/>
    <property type="match status" value="1"/>
</dbReference>
<dbReference type="GO" id="GO:0008962">
    <property type="term" value="F:phosphatidylglycerophosphatase activity"/>
    <property type="evidence" value="ECO:0007669"/>
    <property type="project" value="UniProtKB-EC"/>
</dbReference>
<protein>
    <submittedName>
        <fullName evidence="2">Phosphatidylglycerophosphatase A</fullName>
        <ecNumber evidence="2">3.1.3.27</ecNumber>
    </submittedName>
</protein>
<dbReference type="AlphaFoldDB" id="C4FMR3"/>
<comment type="caution">
    <text evidence="2">The sequence shown here is derived from an EMBL/GenBank/DDBJ whole genome shotgun (WGS) entry which is preliminary data.</text>
</comment>
<keyword evidence="3" id="KW-1185">Reference proteome</keyword>
<keyword evidence="2" id="KW-0378">Hydrolase</keyword>
<dbReference type="GO" id="GO:0006629">
    <property type="term" value="P:lipid metabolic process"/>
    <property type="evidence" value="ECO:0007669"/>
    <property type="project" value="InterPro"/>
</dbReference>
<dbReference type="PIRSF" id="PIRSF019587">
    <property type="entry name" value="PGPase"/>
    <property type="match status" value="1"/>
</dbReference>
<dbReference type="EMBL" id="ACIK02000004">
    <property type="protein sequence ID" value="EEP66116.1"/>
    <property type="molecule type" value="Genomic_DNA"/>
</dbReference>
<dbReference type="SUPFAM" id="SSF101307">
    <property type="entry name" value="YutG-like"/>
    <property type="match status" value="1"/>
</dbReference>
<feature type="domain" description="YutG/PgpA" evidence="1">
    <location>
        <begin position="35"/>
        <end position="168"/>
    </location>
</feature>
<sequence>MIILIKNKGAVMESTKDLEKYTYNLLAERGVTLEDIAELVLYVQKPYMPNLTIEECREHVASVLSKREVHNAIITGIELDKLTEQNKLSQPLQGIVENDESLYGIDEILAFSIVNLYGSIGFTNYGYLDKVKPGIIKKLDSKAGGHCNTFLDDLVGAVAAAAAGKLAHNEPHRVRHALAEEKA</sequence>
<gene>
    <name evidence="2" type="primary">pgpA</name>
    <name evidence="2" type="ORF">VEIDISOL_00180</name>
</gene>
<proteinExistence type="predicted"/>
<dbReference type="InterPro" id="IPR007686">
    <property type="entry name" value="YutG/PgpA"/>
</dbReference>
<evidence type="ECO:0000259" key="1">
    <source>
        <dbReference type="Pfam" id="PF04608"/>
    </source>
</evidence>